<dbReference type="GO" id="GO:0045892">
    <property type="term" value="P:negative regulation of DNA-templated transcription"/>
    <property type="evidence" value="ECO:0007669"/>
    <property type="project" value="InterPro"/>
</dbReference>
<feature type="region of interest" description="Disordered" evidence="9">
    <location>
        <begin position="1"/>
        <end position="46"/>
    </location>
</feature>
<keyword evidence="4" id="KW-1005">Bacterial flagellum biogenesis</keyword>
<evidence type="ECO:0000256" key="1">
    <source>
        <dbReference type="ARBA" id="ARBA00005322"/>
    </source>
</evidence>
<evidence type="ECO:0000256" key="6">
    <source>
        <dbReference type="ARBA" id="ARBA00023163"/>
    </source>
</evidence>
<evidence type="ECO:0000256" key="8">
    <source>
        <dbReference type="ARBA" id="ARBA00030117"/>
    </source>
</evidence>
<dbReference type="EMBL" id="CP054212">
    <property type="protein sequence ID" value="QKJ85628.1"/>
    <property type="molecule type" value="Genomic_DNA"/>
</dbReference>
<comment type="similarity">
    <text evidence="1">Belongs to the FlgM family.</text>
</comment>
<protein>
    <recommendedName>
        <fullName evidence="2">Negative regulator of flagellin synthesis</fullName>
    </recommendedName>
    <alternativeName>
        <fullName evidence="8">Anti-sigma-28 factor</fullName>
    </alternativeName>
</protein>
<name>A0A6M8U4N9_9GAMM</name>
<accession>A0A6M8U4N9</accession>
<dbReference type="NCBIfam" id="TIGR03824">
    <property type="entry name" value="FlgM_jcvi"/>
    <property type="match status" value="1"/>
</dbReference>
<dbReference type="InterPro" id="IPR031316">
    <property type="entry name" value="FlgM_C"/>
</dbReference>
<sequence>MKIDASPVTASRLSLSTSQENPGIASSTRATTPISRNEPETQSSMMLNDAKAELKTLSEVDNDKVNALKTAIREGNYPVDCEQLSHAMREFFAR</sequence>
<feature type="compositionally biased region" description="Polar residues" evidence="9">
    <location>
        <begin position="8"/>
        <end position="46"/>
    </location>
</feature>
<keyword evidence="6" id="KW-0804">Transcription</keyword>
<gene>
    <name evidence="11" type="ORF">PMPD1_0656</name>
</gene>
<evidence type="ECO:0000256" key="2">
    <source>
        <dbReference type="ARBA" id="ARBA00017823"/>
    </source>
</evidence>
<keyword evidence="3" id="KW-0678">Repressor</keyword>
<evidence type="ECO:0000256" key="4">
    <source>
        <dbReference type="ARBA" id="ARBA00022795"/>
    </source>
</evidence>
<dbReference type="InterPro" id="IPR035890">
    <property type="entry name" value="Anti-sigma-28_factor_FlgM_sf"/>
</dbReference>
<reference evidence="11 12" key="1">
    <citation type="submission" date="2020-06" db="EMBL/GenBank/DDBJ databases">
        <title>Genome sequence of Paramixta manurensis strain PD-1.</title>
        <authorList>
            <person name="Lee C.W."/>
            <person name="Kim J."/>
        </authorList>
    </citation>
    <scope>NUCLEOTIDE SEQUENCE [LARGE SCALE GENOMIC DNA]</scope>
    <source>
        <strain evidence="11 12">PD-1</strain>
    </source>
</reference>
<evidence type="ECO:0000256" key="9">
    <source>
        <dbReference type="SAM" id="MobiDB-lite"/>
    </source>
</evidence>
<evidence type="ECO:0000313" key="12">
    <source>
        <dbReference type="Proteomes" id="UP000505325"/>
    </source>
</evidence>
<keyword evidence="5" id="KW-0805">Transcription regulation</keyword>
<dbReference type="AlphaFoldDB" id="A0A6M8U4N9"/>
<dbReference type="Proteomes" id="UP000505325">
    <property type="component" value="Chromosome"/>
</dbReference>
<dbReference type="InterPro" id="IPR007412">
    <property type="entry name" value="FlgM"/>
</dbReference>
<evidence type="ECO:0000256" key="5">
    <source>
        <dbReference type="ARBA" id="ARBA00023015"/>
    </source>
</evidence>
<feature type="domain" description="Anti-sigma-28 factor FlgM C-terminal" evidence="10">
    <location>
        <begin position="46"/>
        <end position="88"/>
    </location>
</feature>
<proteinExistence type="inferred from homology"/>
<evidence type="ECO:0000256" key="3">
    <source>
        <dbReference type="ARBA" id="ARBA00022491"/>
    </source>
</evidence>
<dbReference type="KEGG" id="pmak:PMPD1_0656"/>
<comment type="function">
    <text evidence="7">Responsible for the coupling of flagellin expression to flagellar assembly by preventing expression of the flagellin genes when a component of the middle class of proteins is defective. It negatively regulates flagellar genes by inhibiting the activity of FliA by directly binding to FliA.</text>
</comment>
<keyword evidence="12" id="KW-1185">Reference proteome</keyword>
<dbReference type="GO" id="GO:0044781">
    <property type="term" value="P:bacterial-type flagellum organization"/>
    <property type="evidence" value="ECO:0007669"/>
    <property type="project" value="UniProtKB-KW"/>
</dbReference>
<evidence type="ECO:0000256" key="7">
    <source>
        <dbReference type="ARBA" id="ARBA00024739"/>
    </source>
</evidence>
<evidence type="ECO:0000313" key="11">
    <source>
        <dbReference type="EMBL" id="QKJ85628.1"/>
    </source>
</evidence>
<dbReference type="Pfam" id="PF04316">
    <property type="entry name" value="FlgM"/>
    <property type="match status" value="1"/>
</dbReference>
<dbReference type="SUPFAM" id="SSF101498">
    <property type="entry name" value="Anti-sigma factor FlgM"/>
    <property type="match status" value="1"/>
</dbReference>
<evidence type="ECO:0000259" key="10">
    <source>
        <dbReference type="Pfam" id="PF04316"/>
    </source>
</evidence>
<organism evidence="11 12">
    <name type="scientific">Paramixta manurensis</name>
    <dbReference type="NCBI Taxonomy" id="2740817"/>
    <lineage>
        <taxon>Bacteria</taxon>
        <taxon>Pseudomonadati</taxon>
        <taxon>Pseudomonadota</taxon>
        <taxon>Gammaproteobacteria</taxon>
        <taxon>Enterobacterales</taxon>
        <taxon>Erwiniaceae</taxon>
        <taxon>Paramixta</taxon>
    </lineage>
</organism>